<dbReference type="Proteomes" id="UP000007819">
    <property type="component" value="Chromosome A1"/>
</dbReference>
<accession>A0A8R2JMX8</accession>
<sequence>MGKSDLKVYLVLLVAASAAEDVGEDYDYLYSDFFPELSAQPSGLDTTDADSDKMHELRSVNCMAVPKLTTVHDDLGLLFRSTPLPRPPPINPRINTSGADRGLRQTQHASDFDDMESDVMMIPVVNRVRTSTTKRSTLFVIASNRVFDFRWNDLIKKTKKIPQYSATGDR</sequence>
<evidence type="ECO:0000313" key="3">
    <source>
        <dbReference type="Proteomes" id="UP000007819"/>
    </source>
</evidence>
<proteinExistence type="predicted"/>
<reference evidence="2" key="2">
    <citation type="submission" date="2022-06" db="UniProtKB">
        <authorList>
            <consortium name="EnsemblMetazoa"/>
        </authorList>
    </citation>
    <scope>IDENTIFICATION</scope>
</reference>
<keyword evidence="1" id="KW-0732">Signal</keyword>
<dbReference type="OrthoDB" id="6613507at2759"/>
<dbReference type="EnsemblMetazoa" id="XM_029486571.1">
    <property type="protein sequence ID" value="XP_029342431.1"/>
    <property type="gene ID" value="LOC100569354"/>
</dbReference>
<reference evidence="3" key="1">
    <citation type="submission" date="2010-06" db="EMBL/GenBank/DDBJ databases">
        <authorList>
            <person name="Jiang H."/>
            <person name="Abraham K."/>
            <person name="Ali S."/>
            <person name="Alsbrooks S.L."/>
            <person name="Anim B.N."/>
            <person name="Anosike U.S."/>
            <person name="Attaway T."/>
            <person name="Bandaranaike D.P."/>
            <person name="Battles P.K."/>
            <person name="Bell S.N."/>
            <person name="Bell A.V."/>
            <person name="Beltran B."/>
            <person name="Bickham C."/>
            <person name="Bustamante Y."/>
            <person name="Caleb T."/>
            <person name="Canada A."/>
            <person name="Cardenas V."/>
            <person name="Carter K."/>
            <person name="Chacko J."/>
            <person name="Chandrabose M.N."/>
            <person name="Chavez D."/>
            <person name="Chavez A."/>
            <person name="Chen L."/>
            <person name="Chu H.-S."/>
            <person name="Claassen K.J."/>
            <person name="Cockrell R."/>
            <person name="Collins M."/>
            <person name="Cooper J.A."/>
            <person name="Cree A."/>
            <person name="Curry S.M."/>
            <person name="Da Y."/>
            <person name="Dao M.D."/>
            <person name="Das B."/>
            <person name="Davila M.-L."/>
            <person name="Davy-Carroll L."/>
            <person name="Denson S."/>
            <person name="Dinh H."/>
            <person name="Ebong V.E."/>
            <person name="Edwards J.R."/>
            <person name="Egan A."/>
            <person name="El-Daye J."/>
            <person name="Escobedo L."/>
            <person name="Fernandez S."/>
            <person name="Fernando P.R."/>
            <person name="Flagg N."/>
            <person name="Forbes L.D."/>
            <person name="Fowler R.G."/>
            <person name="Fu Q."/>
            <person name="Gabisi R.A."/>
            <person name="Ganer J."/>
            <person name="Garbino Pronczuk A."/>
            <person name="Garcia R.M."/>
            <person name="Garner T."/>
            <person name="Garrett T.E."/>
            <person name="Gonzalez D.A."/>
            <person name="Hamid H."/>
            <person name="Hawkins E.S."/>
            <person name="Hirani K."/>
            <person name="Hogues M.E."/>
            <person name="Hollins B."/>
            <person name="Hsiao C.-H."/>
            <person name="Jabil R."/>
            <person name="James M.L."/>
            <person name="Jhangiani S.N."/>
            <person name="Johnson B."/>
            <person name="Johnson Q."/>
            <person name="Joshi V."/>
            <person name="Kalu J.B."/>
            <person name="Kam C."/>
            <person name="Kashfia A."/>
            <person name="Keebler J."/>
            <person name="Kisamo H."/>
            <person name="Kovar C.L."/>
            <person name="Lago L.A."/>
            <person name="Lai C.-Y."/>
            <person name="Laidlaw J."/>
            <person name="Lara F."/>
            <person name="Le T.-K."/>
            <person name="Lee S.L."/>
            <person name="Legall F.H."/>
            <person name="Lemon S.J."/>
            <person name="Lewis L.R."/>
            <person name="Li B."/>
            <person name="Liu Y."/>
            <person name="Liu Y.-S."/>
            <person name="Lopez J."/>
            <person name="Lozado R.J."/>
            <person name="Lu J."/>
            <person name="Madu R.C."/>
            <person name="Maheshwari M."/>
            <person name="Maheshwari R."/>
            <person name="Malloy K."/>
            <person name="Martinez E."/>
            <person name="Mathew T."/>
            <person name="Mercado I.C."/>
            <person name="Mercado C."/>
            <person name="Meyer B."/>
            <person name="Montgomery K."/>
            <person name="Morgan M.B."/>
            <person name="Munidasa M."/>
            <person name="Nazareth L.V."/>
            <person name="Nelson J."/>
            <person name="Ng B.M."/>
            <person name="Nguyen N.B."/>
            <person name="Nguyen P.Q."/>
            <person name="Nguyen T."/>
            <person name="Obregon M."/>
            <person name="Okwuonu G.O."/>
            <person name="Onwere C.G."/>
            <person name="Orozco G."/>
            <person name="Parra A."/>
            <person name="Patel S."/>
            <person name="Patil S."/>
            <person name="Perez A."/>
            <person name="Perez Y."/>
            <person name="Pham C."/>
            <person name="Primus E.L."/>
            <person name="Pu L.-L."/>
            <person name="Puazo M."/>
            <person name="Qin X."/>
            <person name="Quiroz J.B."/>
            <person name="Reese J."/>
            <person name="Richards S."/>
            <person name="Rives C.M."/>
            <person name="Robberts R."/>
            <person name="Ruiz S.J."/>
            <person name="Ruiz M.J."/>
            <person name="Santibanez J."/>
            <person name="Schneider B.W."/>
            <person name="Sisson I."/>
            <person name="Smith M."/>
            <person name="Sodergren E."/>
            <person name="Song X.-Z."/>
            <person name="Song B.B."/>
            <person name="Summersgill H."/>
            <person name="Thelus R."/>
            <person name="Thornton R.D."/>
            <person name="Trejos Z.Y."/>
            <person name="Usmani K."/>
            <person name="Vattathil S."/>
            <person name="Villasana D."/>
            <person name="Walker D.L."/>
            <person name="Wang S."/>
            <person name="Wang K."/>
            <person name="White C.S."/>
            <person name="Williams A.C."/>
            <person name="Williamson J."/>
            <person name="Wilson K."/>
            <person name="Woghiren I.O."/>
            <person name="Woodworth J.R."/>
            <person name="Worley K.C."/>
            <person name="Wright R.A."/>
            <person name="Wu W."/>
            <person name="Young L."/>
            <person name="Zhang L."/>
            <person name="Zhang J."/>
            <person name="Zhu Y."/>
            <person name="Muzny D.M."/>
            <person name="Weinstock G."/>
            <person name="Gibbs R.A."/>
        </authorList>
    </citation>
    <scope>NUCLEOTIDE SEQUENCE [LARGE SCALE GENOMIC DNA]</scope>
    <source>
        <strain evidence="3">LSR1</strain>
    </source>
</reference>
<protein>
    <submittedName>
        <fullName evidence="2">Uncharacterized protein</fullName>
    </submittedName>
</protein>
<dbReference type="AlphaFoldDB" id="A0A8R2JMX8"/>
<organism evidence="2 3">
    <name type="scientific">Acyrthosiphon pisum</name>
    <name type="common">Pea aphid</name>
    <dbReference type="NCBI Taxonomy" id="7029"/>
    <lineage>
        <taxon>Eukaryota</taxon>
        <taxon>Metazoa</taxon>
        <taxon>Ecdysozoa</taxon>
        <taxon>Arthropoda</taxon>
        <taxon>Hexapoda</taxon>
        <taxon>Insecta</taxon>
        <taxon>Pterygota</taxon>
        <taxon>Neoptera</taxon>
        <taxon>Paraneoptera</taxon>
        <taxon>Hemiptera</taxon>
        <taxon>Sternorrhyncha</taxon>
        <taxon>Aphidomorpha</taxon>
        <taxon>Aphidoidea</taxon>
        <taxon>Aphididae</taxon>
        <taxon>Macrosiphini</taxon>
        <taxon>Acyrthosiphon</taxon>
    </lineage>
</organism>
<dbReference type="RefSeq" id="XP_029342431.1">
    <property type="nucleotide sequence ID" value="XM_029486571.1"/>
</dbReference>
<evidence type="ECO:0000313" key="2">
    <source>
        <dbReference type="EnsemblMetazoa" id="XP_029342431.1"/>
    </source>
</evidence>
<feature type="signal peptide" evidence="1">
    <location>
        <begin position="1"/>
        <end position="19"/>
    </location>
</feature>
<feature type="chain" id="PRO_5035781118" evidence="1">
    <location>
        <begin position="20"/>
        <end position="170"/>
    </location>
</feature>
<keyword evidence="3" id="KW-1185">Reference proteome</keyword>
<evidence type="ECO:0000256" key="1">
    <source>
        <dbReference type="SAM" id="SignalP"/>
    </source>
</evidence>
<name>A0A8R2JMX8_ACYPI</name>
<dbReference type="GeneID" id="100569354"/>
<dbReference type="KEGG" id="api:100569354"/>